<protein>
    <submittedName>
        <fullName evidence="3">HTD2</fullName>
        <ecNumber evidence="3">4.2.1.-</ecNumber>
    </submittedName>
</protein>
<dbReference type="GO" id="GO:0018812">
    <property type="term" value="F:3-hydroxyacyl-CoA dehydratase activity"/>
    <property type="evidence" value="ECO:0007669"/>
    <property type="project" value="UniProtKB-ARBA"/>
</dbReference>
<comment type="caution">
    <text evidence="3">The sequence shown here is derived from an EMBL/GenBank/DDBJ whole genome shotgun (WGS) entry which is preliminary data.</text>
</comment>
<feature type="transmembrane region" description="Helical" evidence="1">
    <location>
        <begin position="59"/>
        <end position="76"/>
    </location>
</feature>
<reference evidence="3" key="1">
    <citation type="submission" date="2021-01" db="EMBL/GenBank/DDBJ databases">
        <authorList>
            <person name="Li R."/>
            <person name="Bekaert M."/>
        </authorList>
    </citation>
    <scope>NUCLEOTIDE SEQUENCE</scope>
    <source>
        <strain evidence="3">Farmed</strain>
    </source>
</reference>
<evidence type="ECO:0000313" key="3">
    <source>
        <dbReference type="EMBL" id="CAE1271428.1"/>
    </source>
</evidence>
<dbReference type="SUPFAM" id="SSF54637">
    <property type="entry name" value="Thioesterase/thiol ester dehydrase-isomerase"/>
    <property type="match status" value="1"/>
</dbReference>
<feature type="transmembrane region" description="Helical" evidence="1">
    <location>
        <begin position="83"/>
        <end position="102"/>
    </location>
</feature>
<dbReference type="Pfam" id="PF01575">
    <property type="entry name" value="MaoC_dehydratas"/>
    <property type="match status" value="1"/>
</dbReference>
<dbReference type="Gene3D" id="3.10.129.10">
    <property type="entry name" value="Hotdog Thioesterase"/>
    <property type="match status" value="1"/>
</dbReference>
<gene>
    <name evidence="3" type="ORF">SPHA_37213</name>
</gene>
<dbReference type="EMBL" id="CAHIKZ030001656">
    <property type="protein sequence ID" value="CAE1271428.1"/>
    <property type="molecule type" value="Genomic_DNA"/>
</dbReference>
<dbReference type="PANTHER" id="PTHR43437">
    <property type="entry name" value="HYDROXYACYL-THIOESTER DEHYDRATASE TYPE 2, MITOCHONDRIAL-RELATED"/>
    <property type="match status" value="1"/>
</dbReference>
<dbReference type="GO" id="GO:0005739">
    <property type="term" value="C:mitochondrion"/>
    <property type="evidence" value="ECO:0007669"/>
    <property type="project" value="TreeGrafter"/>
</dbReference>
<dbReference type="AlphaFoldDB" id="A0A812CLX1"/>
<feature type="domain" description="MaoC-like" evidence="2">
    <location>
        <begin position="149"/>
        <end position="241"/>
    </location>
</feature>
<dbReference type="Proteomes" id="UP000597762">
    <property type="component" value="Unassembled WGS sequence"/>
</dbReference>
<evidence type="ECO:0000256" key="1">
    <source>
        <dbReference type="SAM" id="Phobius"/>
    </source>
</evidence>
<feature type="transmembrane region" description="Helical" evidence="1">
    <location>
        <begin position="21"/>
        <end position="47"/>
    </location>
</feature>
<dbReference type="OrthoDB" id="3592703at2759"/>
<accession>A0A812CLX1</accession>
<name>A0A812CLX1_ACAPH</name>
<keyword evidence="3" id="KW-0456">Lyase</keyword>
<evidence type="ECO:0000313" key="4">
    <source>
        <dbReference type="Proteomes" id="UP000597762"/>
    </source>
</evidence>
<dbReference type="InterPro" id="IPR002539">
    <property type="entry name" value="MaoC-like_dom"/>
</dbReference>
<dbReference type="GO" id="GO:0006633">
    <property type="term" value="P:fatty acid biosynthetic process"/>
    <property type="evidence" value="ECO:0007669"/>
    <property type="project" value="TreeGrafter"/>
</dbReference>
<dbReference type="PANTHER" id="PTHR43437:SF3">
    <property type="entry name" value="HYDROXYACYL-THIOESTER DEHYDRATASE TYPE 2, MITOCHONDRIAL"/>
    <property type="match status" value="1"/>
</dbReference>
<dbReference type="CDD" id="cd03449">
    <property type="entry name" value="R_hydratase"/>
    <property type="match status" value="1"/>
</dbReference>
<dbReference type="EC" id="4.2.1.-" evidence="3"/>
<organism evidence="3 4">
    <name type="scientific">Acanthosepion pharaonis</name>
    <name type="common">Pharaoh cuttlefish</name>
    <name type="synonym">Sepia pharaonis</name>
    <dbReference type="NCBI Taxonomy" id="158019"/>
    <lineage>
        <taxon>Eukaryota</taxon>
        <taxon>Metazoa</taxon>
        <taxon>Spiralia</taxon>
        <taxon>Lophotrochozoa</taxon>
        <taxon>Mollusca</taxon>
        <taxon>Cephalopoda</taxon>
        <taxon>Coleoidea</taxon>
        <taxon>Decapodiformes</taxon>
        <taxon>Sepiida</taxon>
        <taxon>Sepiina</taxon>
        <taxon>Sepiidae</taxon>
        <taxon>Acanthosepion</taxon>
    </lineage>
</organism>
<keyword evidence="1" id="KW-1133">Transmembrane helix</keyword>
<dbReference type="GO" id="GO:0019171">
    <property type="term" value="F:(3R)-hydroxyacyl-[acyl-carrier-protein] dehydratase activity"/>
    <property type="evidence" value="ECO:0007669"/>
    <property type="project" value="TreeGrafter"/>
</dbReference>
<keyword evidence="4" id="KW-1185">Reference proteome</keyword>
<keyword evidence="1" id="KW-0472">Membrane</keyword>
<dbReference type="InterPro" id="IPR029069">
    <property type="entry name" value="HotDog_dom_sf"/>
</dbReference>
<proteinExistence type="predicted"/>
<dbReference type="InterPro" id="IPR050965">
    <property type="entry name" value="UPF0336/Enoyl-CoA_hydratase"/>
</dbReference>
<sequence length="278" mass="31451">MSIDLRRLFKLLQDLVDINSIYILSVHTLCLFNLNREVVFVFLNVLFSPSFFFFDFKTFLFFFSLIFFFFFFLFSLKTFGLCALSLSLSLSLYLSISLSLYLPQKLSQHFYSRNSRNCNSNEWGPVLVSQRGLARRLECMYKVGDCASLSRTFSAEDLRTLANLTLDFNPIHLDPQYAKNTRYRKCIVHGVLINGLISAVFATHLPGPGAVYLSSKLVFPNPLFVDEPVTAEIAVTDVKGMAITCATLATATDRNQIVLKGEAQVLVPKSKMKIVDVL</sequence>
<keyword evidence="1" id="KW-0812">Transmembrane</keyword>
<evidence type="ECO:0000259" key="2">
    <source>
        <dbReference type="Pfam" id="PF01575"/>
    </source>
</evidence>